<evidence type="ECO:0000256" key="7">
    <source>
        <dbReference type="ARBA" id="ARBA00023125"/>
    </source>
</evidence>
<dbReference type="InterPro" id="IPR007696">
    <property type="entry name" value="DNA_mismatch_repair_MutS_core"/>
</dbReference>
<dbReference type="GeneTree" id="ENSGT00550000074867"/>
<dbReference type="InterPro" id="IPR032642">
    <property type="entry name" value="Msh2_ATP-bd"/>
</dbReference>
<dbReference type="InterPro" id="IPR016151">
    <property type="entry name" value="DNA_mismatch_repair_MutS_N"/>
</dbReference>
<dbReference type="InterPro" id="IPR045076">
    <property type="entry name" value="MutS"/>
</dbReference>
<evidence type="ECO:0000313" key="14">
    <source>
        <dbReference type="Proteomes" id="UP000007875"/>
    </source>
</evidence>
<dbReference type="PROSITE" id="PS00486">
    <property type="entry name" value="DNA_MISMATCH_REPAIR_2"/>
    <property type="match status" value="1"/>
</dbReference>
<dbReference type="SUPFAM" id="SSF52540">
    <property type="entry name" value="P-loop containing nucleoside triphosphate hydrolases"/>
    <property type="match status" value="1"/>
</dbReference>
<dbReference type="PANTHER" id="PTHR11361">
    <property type="entry name" value="DNA MISMATCH REPAIR PROTEIN MUTS FAMILY MEMBER"/>
    <property type="match status" value="1"/>
</dbReference>
<evidence type="ECO:0000256" key="2">
    <source>
        <dbReference type="ARBA" id="ARBA00006271"/>
    </source>
</evidence>
<evidence type="ECO:0000256" key="4">
    <source>
        <dbReference type="ARBA" id="ARBA00022741"/>
    </source>
</evidence>
<dbReference type="InterPro" id="IPR011184">
    <property type="entry name" value="DNA_mismatch_repair_Msh2"/>
</dbReference>
<evidence type="ECO:0000256" key="6">
    <source>
        <dbReference type="ARBA" id="ARBA00022840"/>
    </source>
</evidence>
<dbReference type="SUPFAM" id="SSF53150">
    <property type="entry name" value="DNA repair protein MutS, domain II"/>
    <property type="match status" value="1"/>
</dbReference>
<dbReference type="GO" id="GO:0005524">
    <property type="term" value="F:ATP binding"/>
    <property type="evidence" value="ECO:0007669"/>
    <property type="project" value="UniProtKB-KW"/>
</dbReference>
<dbReference type="Gene3D" id="1.10.1420.10">
    <property type="match status" value="2"/>
</dbReference>
<name>H2YRN5_CIOSA</name>
<dbReference type="Pfam" id="PF05188">
    <property type="entry name" value="MutS_II"/>
    <property type="match status" value="1"/>
</dbReference>
<dbReference type="Gene3D" id="3.40.50.300">
    <property type="entry name" value="P-loop containing nucleotide triphosphate hydrolases"/>
    <property type="match status" value="1"/>
</dbReference>
<dbReference type="InParanoid" id="H2YRN5"/>
<dbReference type="eggNOG" id="KOG0219">
    <property type="taxonomic scope" value="Eukaryota"/>
</dbReference>
<dbReference type="GO" id="GO:0006312">
    <property type="term" value="P:mitotic recombination"/>
    <property type="evidence" value="ECO:0007669"/>
    <property type="project" value="TreeGrafter"/>
</dbReference>
<evidence type="ECO:0000256" key="8">
    <source>
        <dbReference type="ARBA" id="ARBA00023204"/>
    </source>
</evidence>
<dbReference type="SMART" id="SM00533">
    <property type="entry name" value="MUTSd"/>
    <property type="match status" value="1"/>
</dbReference>
<dbReference type="Pfam" id="PF01624">
    <property type="entry name" value="MutS_I"/>
    <property type="match status" value="1"/>
</dbReference>
<dbReference type="Proteomes" id="UP000007875">
    <property type="component" value="Unassembled WGS sequence"/>
</dbReference>
<dbReference type="PANTHER" id="PTHR11361:SF35">
    <property type="entry name" value="DNA MISMATCH REPAIR PROTEIN MSH2"/>
    <property type="match status" value="1"/>
</dbReference>
<keyword evidence="7 11" id="KW-0238">DNA-binding</keyword>
<dbReference type="SUPFAM" id="SSF48334">
    <property type="entry name" value="DNA repair protein MutS, domain III"/>
    <property type="match status" value="1"/>
</dbReference>
<keyword evidence="6" id="KW-0067">ATP-binding</keyword>
<dbReference type="PIRSF" id="PIRSF005813">
    <property type="entry name" value="MSH2"/>
    <property type="match status" value="1"/>
</dbReference>
<evidence type="ECO:0000256" key="5">
    <source>
        <dbReference type="ARBA" id="ARBA00022763"/>
    </source>
</evidence>
<dbReference type="GO" id="GO:0006298">
    <property type="term" value="P:mismatch repair"/>
    <property type="evidence" value="ECO:0007669"/>
    <property type="project" value="InterPro"/>
</dbReference>
<dbReference type="GO" id="GO:0030983">
    <property type="term" value="F:mismatched DNA binding"/>
    <property type="evidence" value="ECO:0007669"/>
    <property type="project" value="InterPro"/>
</dbReference>
<proteinExistence type="inferred from homology"/>
<dbReference type="InterPro" id="IPR007695">
    <property type="entry name" value="DNA_mismatch_repair_MutS-lik_N"/>
</dbReference>
<evidence type="ECO:0000256" key="1">
    <source>
        <dbReference type="ARBA" id="ARBA00004123"/>
    </source>
</evidence>
<keyword evidence="8 11" id="KW-0234">DNA repair</keyword>
<feature type="domain" description="DNA mismatch repair proteins mutS family" evidence="12">
    <location>
        <begin position="748"/>
        <end position="764"/>
    </location>
</feature>
<keyword evidence="14" id="KW-1185">Reference proteome</keyword>
<dbReference type="GO" id="GO:0032301">
    <property type="term" value="C:MutSalpha complex"/>
    <property type="evidence" value="ECO:0007669"/>
    <property type="project" value="TreeGrafter"/>
</dbReference>
<dbReference type="Ensembl" id="ENSCSAVT00000008101.1">
    <property type="protein sequence ID" value="ENSCSAVP00000007995.1"/>
    <property type="gene ID" value="ENSCSAVG00000004767.1"/>
</dbReference>
<dbReference type="InterPro" id="IPR007860">
    <property type="entry name" value="DNA_mmatch_repair_MutS_con_dom"/>
</dbReference>
<dbReference type="SMART" id="SM00534">
    <property type="entry name" value="MUTSac"/>
    <property type="match status" value="1"/>
</dbReference>
<reference evidence="13" key="2">
    <citation type="submission" date="2025-08" db="UniProtKB">
        <authorList>
            <consortium name="Ensembl"/>
        </authorList>
    </citation>
    <scope>IDENTIFICATION</scope>
</reference>
<organism evidence="13 14">
    <name type="scientific">Ciona savignyi</name>
    <name type="common">Pacific transparent sea squirt</name>
    <dbReference type="NCBI Taxonomy" id="51511"/>
    <lineage>
        <taxon>Eukaryota</taxon>
        <taxon>Metazoa</taxon>
        <taxon>Chordata</taxon>
        <taxon>Tunicata</taxon>
        <taxon>Ascidiacea</taxon>
        <taxon>Phlebobranchia</taxon>
        <taxon>Cionidae</taxon>
        <taxon>Ciona</taxon>
    </lineage>
</organism>
<dbReference type="Gene3D" id="3.30.420.110">
    <property type="entry name" value="MutS, connector domain"/>
    <property type="match status" value="1"/>
</dbReference>
<dbReference type="GO" id="GO:0140664">
    <property type="term" value="F:ATP-dependent DNA damage sensor activity"/>
    <property type="evidence" value="ECO:0007669"/>
    <property type="project" value="InterPro"/>
</dbReference>
<dbReference type="FunFam" id="3.40.50.300:FF:000523">
    <property type="entry name" value="DNA mismatch repair protein"/>
    <property type="match status" value="1"/>
</dbReference>
<comment type="subcellular location">
    <subcellularLocation>
        <location evidence="1">Nucleus</location>
    </subcellularLocation>
</comment>
<dbReference type="CDD" id="cd03285">
    <property type="entry name" value="ABC_MSH2_euk"/>
    <property type="match status" value="1"/>
</dbReference>
<dbReference type="Pfam" id="PF00488">
    <property type="entry name" value="MutS_V"/>
    <property type="match status" value="1"/>
</dbReference>
<dbReference type="FunFam" id="1.10.1420.10:FF:000034">
    <property type="entry name" value="DNA mismatch repair protein msh2"/>
    <property type="match status" value="1"/>
</dbReference>
<reference evidence="13" key="3">
    <citation type="submission" date="2025-09" db="UniProtKB">
        <authorList>
            <consortium name="Ensembl"/>
        </authorList>
    </citation>
    <scope>IDENTIFICATION</scope>
</reference>
<dbReference type="OMA" id="LVRFPQK"/>
<evidence type="ECO:0000313" key="13">
    <source>
        <dbReference type="Ensembl" id="ENSCSAVP00000007995.1"/>
    </source>
</evidence>
<dbReference type="InterPro" id="IPR027417">
    <property type="entry name" value="P-loop_NTPase"/>
</dbReference>
<dbReference type="InterPro" id="IPR036678">
    <property type="entry name" value="MutS_con_dom_sf"/>
</dbReference>
<evidence type="ECO:0000259" key="12">
    <source>
        <dbReference type="PROSITE" id="PS00486"/>
    </source>
</evidence>
<sequence length="950" mass="106892">MANLQAKSKWSIDDEIGFFSFYKSLPEKADTTYRVFEHGEFYSTHEKDAILAAKHIFKSVSAMKELGRKGVSCLTVPSVFLSQLNFESLARDLLLVMQYRLEVYRQLPNRKWELAYKGSPGYLNEVEEILFKNVDIAEQTSSAVIAVKYILTGGQSTVGLAFADSRSCELMYAEFSDNDHFSNLESAIIQLGPKECIVQKLDSTHEAATLTEVIKRSRVLITERPKSDFSMKNIDQDLKRLLKTKKKKSDQDEVPVGASWTSDHPLAASSLSSLIHYLELLSKDENFGEFRIRKFDLSQFMKLDSAAYSALNLFPERNTQGIVQHSKPVDSLYGVLNNCQTVQGQRLLTRWIKQPLIDVNHLEERLSVVEAFVEISELRRSLADEHLKKLPDFDRLSKKFHRKKASLQDSYRVYQAIKQLPYICESMEKHAEELESNYNLLREMFIAPIRQLLLDFEKFTEMLDSTLDFKMVERHEYMVKCDFDPELQRLRSKMTEVEEEMEEAFTDAATQLKLEKGKTIKLELAPQFGYVFRVTCKEEKALRQNKRFTTLDTNKAGVRFINSQLQQLSDGYQDLRASYEAQQDAVVTEIMSIACGYAEPMHTLGDVLAKLDVLLSFAQVSTSLILTVPLGTGSNLIKLDQCRHPCVERQDDVSFIANDVLLKKEEHNFIIVTGPNMGGKSTYIRQVGVAVLMAQIGCFVPCDSVTVTLVDAILARVGAGDCQAQGVSTFMAEMLETSSILRSASANSLIIVDELGRGTSTYDGFGLAWAISRHVALELKSACLFATHFHEMTSLADEVPSAVNYHVTALTSADGNDGTSLTMLYQVRPGSCDRSFGIHVAECVDFPRSVINAAKRKAAELEDSYVTGNAEDGDGSDRRKVKLVKKCSFFILYTQSGQRIVQDFLHSVKREKWNELSDSEAAAKLSELKRKATDAGNEYVDGILRGLKAS</sequence>
<dbReference type="InterPro" id="IPR000432">
    <property type="entry name" value="DNA_mismatch_repair_MutS_C"/>
</dbReference>
<reference evidence="14" key="1">
    <citation type="submission" date="2003-08" db="EMBL/GenBank/DDBJ databases">
        <authorList>
            <person name="Birren B."/>
            <person name="Nusbaum C."/>
            <person name="Abebe A."/>
            <person name="Abouelleil A."/>
            <person name="Adekoya E."/>
            <person name="Ait-zahra M."/>
            <person name="Allen N."/>
            <person name="Allen T."/>
            <person name="An P."/>
            <person name="Anderson M."/>
            <person name="Anderson S."/>
            <person name="Arachchi H."/>
            <person name="Armbruster J."/>
            <person name="Bachantsang P."/>
            <person name="Baldwin J."/>
            <person name="Barry A."/>
            <person name="Bayul T."/>
            <person name="Blitshsteyn B."/>
            <person name="Bloom T."/>
            <person name="Blye J."/>
            <person name="Boguslavskiy L."/>
            <person name="Borowsky M."/>
            <person name="Boukhgalter B."/>
            <person name="Brunache A."/>
            <person name="Butler J."/>
            <person name="Calixte N."/>
            <person name="Calvo S."/>
            <person name="Camarata J."/>
            <person name="Campo K."/>
            <person name="Chang J."/>
            <person name="Cheshatsang Y."/>
            <person name="Citroen M."/>
            <person name="Collymore A."/>
            <person name="Considine T."/>
            <person name="Cook A."/>
            <person name="Cooke P."/>
            <person name="Corum B."/>
            <person name="Cuomo C."/>
            <person name="David R."/>
            <person name="Dawoe T."/>
            <person name="Degray S."/>
            <person name="Dodge S."/>
            <person name="Dooley K."/>
            <person name="Dorje P."/>
            <person name="Dorjee K."/>
            <person name="Dorris L."/>
            <person name="Duffey N."/>
            <person name="Dupes A."/>
            <person name="Elkins T."/>
            <person name="Engels R."/>
            <person name="Erickson J."/>
            <person name="Farina A."/>
            <person name="Faro S."/>
            <person name="Ferreira P."/>
            <person name="Fischer H."/>
            <person name="Fitzgerald M."/>
            <person name="Foley K."/>
            <person name="Gage D."/>
            <person name="Galagan J."/>
            <person name="Gearin G."/>
            <person name="Gnerre S."/>
            <person name="Gnirke A."/>
            <person name="Goyette A."/>
            <person name="Graham J."/>
            <person name="Grandbois E."/>
            <person name="Gyaltsen K."/>
            <person name="Hafez N."/>
            <person name="Hagopian D."/>
            <person name="Hagos B."/>
            <person name="Hall J."/>
            <person name="Hatcher B."/>
            <person name="Heller A."/>
            <person name="Higgins H."/>
            <person name="Honan T."/>
            <person name="Horn A."/>
            <person name="Houde N."/>
            <person name="Hughes L."/>
            <person name="Hulme W."/>
            <person name="Husby E."/>
            <person name="Iliev I."/>
            <person name="Jaffe D."/>
            <person name="Jones C."/>
            <person name="Kamal M."/>
            <person name="Kamat A."/>
            <person name="Kamvysselis M."/>
            <person name="Karlsson E."/>
            <person name="Kells C."/>
            <person name="Kieu A."/>
            <person name="Kisner P."/>
            <person name="Kodira C."/>
            <person name="Kulbokas E."/>
            <person name="Labutti K."/>
            <person name="Lama D."/>
            <person name="Landers T."/>
            <person name="Leger J."/>
            <person name="Levine S."/>
            <person name="Lewis D."/>
            <person name="Lewis T."/>
            <person name="Lindblad-toh K."/>
            <person name="Liu X."/>
            <person name="Lokyitsang T."/>
            <person name="Lokyitsang Y."/>
            <person name="Lucien O."/>
            <person name="Lui A."/>
            <person name="Ma L.J."/>
            <person name="Mabbitt R."/>
            <person name="Macdonald J."/>
            <person name="Maclean C."/>
            <person name="Major J."/>
            <person name="Manning J."/>
            <person name="Marabella R."/>
            <person name="Maru K."/>
            <person name="Matthews C."/>
            <person name="Mauceli E."/>
            <person name="Mccarthy M."/>
            <person name="Mcdonough S."/>
            <person name="Mcghee T."/>
            <person name="Meldrim J."/>
            <person name="Meneus L."/>
            <person name="Mesirov J."/>
            <person name="Mihalev A."/>
            <person name="Mihova T."/>
            <person name="Mikkelsen T."/>
            <person name="Mlenga V."/>
            <person name="Moru K."/>
            <person name="Mozes J."/>
            <person name="Mulrain L."/>
            <person name="Munson G."/>
            <person name="Naylor J."/>
            <person name="Newes C."/>
            <person name="Nguyen C."/>
            <person name="Nguyen N."/>
            <person name="Nguyen T."/>
            <person name="Nicol R."/>
            <person name="Nielsen C."/>
            <person name="Nizzari M."/>
            <person name="Norbu C."/>
            <person name="Norbu N."/>
            <person name="O'donnell P."/>
            <person name="Okoawo O."/>
            <person name="O'leary S."/>
            <person name="Omotosho B."/>
            <person name="O'neill K."/>
            <person name="Osman S."/>
            <person name="Parker S."/>
            <person name="Perrin D."/>
            <person name="Phunkhang P."/>
            <person name="Piqani B."/>
            <person name="Purcell S."/>
            <person name="Rachupka T."/>
            <person name="Ramasamy U."/>
            <person name="Rameau R."/>
            <person name="Ray V."/>
            <person name="Raymond C."/>
            <person name="Retta R."/>
            <person name="Richardson S."/>
            <person name="Rise C."/>
            <person name="Rodriguez J."/>
            <person name="Rogers J."/>
            <person name="Rogov P."/>
            <person name="Rutman M."/>
            <person name="Schupbach R."/>
            <person name="Seaman C."/>
            <person name="Settipalli S."/>
            <person name="Sharpe T."/>
            <person name="Sheridan J."/>
            <person name="Sherpa N."/>
            <person name="Shi J."/>
            <person name="Smirnov S."/>
            <person name="Smith C."/>
            <person name="Sougnez C."/>
            <person name="Spencer B."/>
            <person name="Stalker J."/>
            <person name="Stange-thomann N."/>
            <person name="Stavropoulos S."/>
            <person name="Stetson K."/>
            <person name="Stone C."/>
            <person name="Stone S."/>
            <person name="Stubbs M."/>
            <person name="Talamas J."/>
            <person name="Tchuinga P."/>
            <person name="Tenzing P."/>
            <person name="Tesfaye S."/>
            <person name="Theodore J."/>
            <person name="Thoulutsang Y."/>
            <person name="Topham K."/>
            <person name="Towey S."/>
            <person name="Tsamla T."/>
            <person name="Tsomo N."/>
            <person name="Vallee D."/>
            <person name="Vassiliev H."/>
            <person name="Venkataraman V."/>
            <person name="Vinson J."/>
            <person name="Vo A."/>
            <person name="Wade C."/>
            <person name="Wang S."/>
            <person name="Wangchuk T."/>
            <person name="Wangdi T."/>
            <person name="Whittaker C."/>
            <person name="Wilkinson J."/>
            <person name="Wu Y."/>
            <person name="Wyman D."/>
            <person name="Yadav S."/>
            <person name="Yang S."/>
            <person name="Yang X."/>
            <person name="Yeager S."/>
            <person name="Yee E."/>
            <person name="Young G."/>
            <person name="Zainoun J."/>
            <person name="Zembeck L."/>
            <person name="Zimmer A."/>
            <person name="Zody M."/>
            <person name="Lander E."/>
        </authorList>
    </citation>
    <scope>NUCLEOTIDE SEQUENCE [LARGE SCALE GENOMIC DNA]</scope>
</reference>
<dbReference type="Pfam" id="PF05190">
    <property type="entry name" value="MutS_IV"/>
    <property type="match status" value="1"/>
</dbReference>
<evidence type="ECO:0000256" key="9">
    <source>
        <dbReference type="ARBA" id="ARBA00023242"/>
    </source>
</evidence>
<keyword evidence="9" id="KW-0539">Nucleus</keyword>
<comment type="similarity">
    <text evidence="2 11">Belongs to the DNA mismatch repair MutS family.</text>
</comment>
<accession>H2YRN5</accession>
<protein>
    <recommendedName>
        <fullName evidence="3">DNA mismatch repair protein Msh2</fullName>
    </recommendedName>
    <alternativeName>
        <fullName evidence="10">MutS protein homolog 2</fullName>
    </alternativeName>
</protein>
<dbReference type="STRING" id="51511.ENSCSAVP00000007995"/>
<dbReference type="FunFam" id="3.30.420.110:FF:000002">
    <property type="entry name" value="DNA mismatch repair protein"/>
    <property type="match status" value="1"/>
</dbReference>
<dbReference type="Gene3D" id="3.40.1170.10">
    <property type="entry name" value="DNA repair protein MutS, domain I"/>
    <property type="match status" value="1"/>
</dbReference>
<dbReference type="FunCoup" id="H2YRN5">
    <property type="interactions" value="284"/>
</dbReference>
<evidence type="ECO:0000256" key="10">
    <source>
        <dbReference type="ARBA" id="ARBA00029795"/>
    </source>
</evidence>
<dbReference type="InterPro" id="IPR007861">
    <property type="entry name" value="DNA_mismatch_repair_MutS_clamp"/>
</dbReference>
<dbReference type="AlphaFoldDB" id="H2YRN5"/>
<dbReference type="InterPro" id="IPR036187">
    <property type="entry name" value="DNA_mismatch_repair_MutS_sf"/>
</dbReference>
<dbReference type="Pfam" id="PF05192">
    <property type="entry name" value="MutS_III"/>
    <property type="match status" value="1"/>
</dbReference>
<evidence type="ECO:0000256" key="11">
    <source>
        <dbReference type="RuleBase" id="RU003756"/>
    </source>
</evidence>
<keyword evidence="4 11" id="KW-0547">Nucleotide-binding</keyword>
<evidence type="ECO:0000256" key="3">
    <source>
        <dbReference type="ARBA" id="ARBA00019549"/>
    </source>
</evidence>
<comment type="function">
    <text evidence="11">Component of the post-replicative DNA mismatch repair system (MMR).</text>
</comment>
<keyword evidence="5 11" id="KW-0227">DNA damage</keyword>